<organism evidence="1 2">
    <name type="scientific">Paenibacillus sepulcri</name>
    <dbReference type="NCBI Taxonomy" id="359917"/>
    <lineage>
        <taxon>Bacteria</taxon>
        <taxon>Bacillati</taxon>
        <taxon>Bacillota</taxon>
        <taxon>Bacilli</taxon>
        <taxon>Bacillales</taxon>
        <taxon>Paenibacillaceae</taxon>
        <taxon>Paenibacillus</taxon>
    </lineage>
</organism>
<evidence type="ECO:0000313" key="1">
    <source>
        <dbReference type="EMBL" id="MBW7461025.1"/>
    </source>
</evidence>
<dbReference type="InterPro" id="IPR052920">
    <property type="entry name" value="DNA-binding_regulatory"/>
</dbReference>
<keyword evidence="1" id="KW-0378">Hydrolase</keyword>
<dbReference type="Proteomes" id="UP001519887">
    <property type="component" value="Unassembled WGS sequence"/>
</dbReference>
<keyword evidence="2" id="KW-1185">Reference proteome</keyword>
<name>A0ABS7CJE7_9BACL</name>
<dbReference type="InterPro" id="IPR029058">
    <property type="entry name" value="AB_hydrolase_fold"/>
</dbReference>
<gene>
    <name evidence="1" type="ORF">K0U00_43910</name>
</gene>
<accession>A0ABS7CJE7</accession>
<sequence length="191" mass="20921">ATGGVEEAQQLLAAVQYARSQGAEQVVVWGFSMGAGTALQAALQTDASDDIDALILDSLFLPSPESLFNNVRQYLDLPRFPSLPLVQLMLPFWTGTSFNQIPAQQVMQTSYTIPTFIMHGTDDVKAPIATAEHIASSQLNPLSREWVVQGGKHELLFQTRPKEYIQRAALFLSQVDADWKSNQPTLTASAT</sequence>
<dbReference type="EMBL" id="JAHZIK010002630">
    <property type="protein sequence ID" value="MBW7461025.1"/>
    <property type="molecule type" value="Genomic_DNA"/>
</dbReference>
<protein>
    <submittedName>
        <fullName evidence="1">Alpha/beta hydrolase</fullName>
    </submittedName>
</protein>
<comment type="caution">
    <text evidence="1">The sequence shown here is derived from an EMBL/GenBank/DDBJ whole genome shotgun (WGS) entry which is preliminary data.</text>
</comment>
<dbReference type="PANTHER" id="PTHR43358:SF4">
    <property type="entry name" value="ALPHA_BETA HYDROLASE FOLD-1 DOMAIN-CONTAINING PROTEIN"/>
    <property type="match status" value="1"/>
</dbReference>
<proteinExistence type="predicted"/>
<dbReference type="SUPFAM" id="SSF53474">
    <property type="entry name" value="alpha/beta-Hydrolases"/>
    <property type="match status" value="1"/>
</dbReference>
<dbReference type="Gene3D" id="3.40.50.1820">
    <property type="entry name" value="alpha/beta hydrolase"/>
    <property type="match status" value="1"/>
</dbReference>
<dbReference type="PANTHER" id="PTHR43358">
    <property type="entry name" value="ALPHA/BETA-HYDROLASE"/>
    <property type="match status" value="1"/>
</dbReference>
<evidence type="ECO:0000313" key="2">
    <source>
        <dbReference type="Proteomes" id="UP001519887"/>
    </source>
</evidence>
<feature type="non-terminal residue" evidence="1">
    <location>
        <position position="1"/>
    </location>
</feature>
<reference evidence="1 2" key="1">
    <citation type="submission" date="2021-07" db="EMBL/GenBank/DDBJ databases">
        <title>Paenibacillus radiodurans sp. nov., isolated from the southeastern edge of Tengger Desert.</title>
        <authorList>
            <person name="Zhang G."/>
        </authorList>
    </citation>
    <scope>NUCLEOTIDE SEQUENCE [LARGE SCALE GENOMIC DNA]</scope>
    <source>
        <strain evidence="1 2">CCM 7311</strain>
    </source>
</reference>
<dbReference type="GO" id="GO:0016787">
    <property type="term" value="F:hydrolase activity"/>
    <property type="evidence" value="ECO:0007669"/>
    <property type="project" value="UniProtKB-KW"/>
</dbReference>